<evidence type="ECO:0000256" key="8">
    <source>
        <dbReference type="ARBA" id="ARBA00023026"/>
    </source>
</evidence>
<keyword evidence="13" id="KW-1185">Reference proteome</keyword>
<feature type="transmembrane region" description="Helical" evidence="9">
    <location>
        <begin position="6"/>
        <end position="29"/>
    </location>
</feature>
<dbReference type="Proteomes" id="UP000298458">
    <property type="component" value="Unassembled WGS sequence"/>
</dbReference>
<keyword evidence="7" id="KW-0067">ATP-binding</keyword>
<evidence type="ECO:0000256" key="6">
    <source>
        <dbReference type="ARBA" id="ARBA00022777"/>
    </source>
</evidence>
<dbReference type="GO" id="GO:0006355">
    <property type="term" value="P:regulation of DNA-templated transcription"/>
    <property type="evidence" value="ECO:0007669"/>
    <property type="project" value="InterPro"/>
</dbReference>
<dbReference type="AlphaFoldDB" id="A0A4R9GEE1"/>
<dbReference type="GO" id="GO:0004673">
    <property type="term" value="F:protein histidine kinase activity"/>
    <property type="evidence" value="ECO:0007669"/>
    <property type="project" value="UniProtKB-EC"/>
</dbReference>
<comment type="catalytic activity">
    <reaction evidence="1">
        <text>ATP + protein L-histidine = ADP + protein N-phospho-L-histidine.</text>
        <dbReference type="EC" id="2.7.13.3"/>
    </reaction>
</comment>
<organism evidence="12 13">
    <name type="scientific">Leptospira fletcheri</name>
    <dbReference type="NCBI Taxonomy" id="2484981"/>
    <lineage>
        <taxon>Bacteria</taxon>
        <taxon>Pseudomonadati</taxon>
        <taxon>Spirochaetota</taxon>
        <taxon>Spirochaetia</taxon>
        <taxon>Leptospirales</taxon>
        <taxon>Leptospiraceae</taxon>
        <taxon>Leptospira</taxon>
    </lineage>
</organism>
<dbReference type="SUPFAM" id="SSF55785">
    <property type="entry name" value="PYP-like sensor domain (PAS domain)"/>
    <property type="match status" value="2"/>
</dbReference>
<keyword evidence="9" id="KW-1133">Transmembrane helix</keyword>
<feature type="transmembrane region" description="Helical" evidence="9">
    <location>
        <begin position="36"/>
        <end position="55"/>
    </location>
</feature>
<dbReference type="PANTHER" id="PTHR41523">
    <property type="entry name" value="TWO-COMPONENT SYSTEM SENSOR PROTEIN"/>
    <property type="match status" value="1"/>
</dbReference>
<dbReference type="SUPFAM" id="SSF55874">
    <property type="entry name" value="ATPase domain of HSP90 chaperone/DNA topoisomerase II/histidine kinase"/>
    <property type="match status" value="1"/>
</dbReference>
<feature type="transmembrane region" description="Helical" evidence="9">
    <location>
        <begin position="175"/>
        <end position="199"/>
    </location>
</feature>
<feature type="domain" description="PAS" evidence="10">
    <location>
        <begin position="209"/>
        <end position="273"/>
    </location>
</feature>
<dbReference type="Pfam" id="PF07568">
    <property type="entry name" value="HisKA_2"/>
    <property type="match status" value="1"/>
</dbReference>
<dbReference type="SMART" id="SM00086">
    <property type="entry name" value="PAC"/>
    <property type="match status" value="2"/>
</dbReference>
<feature type="domain" description="PAC" evidence="11">
    <location>
        <begin position="281"/>
        <end position="333"/>
    </location>
</feature>
<name>A0A4R9GEE1_9LEPT</name>
<feature type="transmembrane region" description="Helical" evidence="9">
    <location>
        <begin position="95"/>
        <end position="113"/>
    </location>
</feature>
<feature type="domain" description="PAS" evidence="10">
    <location>
        <begin position="334"/>
        <end position="409"/>
    </location>
</feature>
<accession>A0A4R9GEE1</accession>
<evidence type="ECO:0000256" key="7">
    <source>
        <dbReference type="ARBA" id="ARBA00022840"/>
    </source>
</evidence>
<feature type="transmembrane region" description="Helical" evidence="9">
    <location>
        <begin position="119"/>
        <end position="139"/>
    </location>
</feature>
<dbReference type="Gene3D" id="3.30.565.10">
    <property type="entry name" value="Histidine kinase-like ATPase, C-terminal domain"/>
    <property type="match status" value="1"/>
</dbReference>
<dbReference type="NCBIfam" id="TIGR00229">
    <property type="entry name" value="sensory_box"/>
    <property type="match status" value="2"/>
</dbReference>
<dbReference type="InterPro" id="IPR035965">
    <property type="entry name" value="PAS-like_dom_sf"/>
</dbReference>
<evidence type="ECO:0000313" key="13">
    <source>
        <dbReference type="Proteomes" id="UP000298458"/>
    </source>
</evidence>
<keyword evidence="8" id="KW-0843">Virulence</keyword>
<dbReference type="Pfam" id="PF00989">
    <property type="entry name" value="PAS"/>
    <property type="match status" value="1"/>
</dbReference>
<sequence>MSHPWLLPTILASLPAGFLLFAIYLYLYYKEKQRALLLWAICWFFHILFYVGNILRITEAETIYRYYPNVTVDFLQACFQLAGCMNFLKRKTPGFVIGIFATVGTWAIYLDLVNDRSDLFISPIYFLVGISMGYTGYVFLRNSHDNLGKKIAGWIFLLWGFHVLNYPFLRSSVKFAHFGFLLGTFFRMASAIAILLAFFEELKEALLQTQNNYKKIIETTQEGIWMIDKDANTSFVNQKMCEFLEIPQRNFLGKSLYDFVAPENRSLLDRRLKDRKLGISEIHEFHFKNKMGESVWLLMSSSPIFDIHGNYEGALAMSTDITPFKKAEGTLKERERQLSTLMKNLPGIAYRCQVDMDWTMEFMSEGCFELTGYSPSDFVYNRTVSFGSIIHPEDAQKVYDDVVEAINANKAYRLIYRIHHRNGEIRWFWEQGSAVKGENGEIVALEGFINDFSQVKAAEEIMTETLKEKELLLKEVHHRVKNYLQVLSSLLSLQLDKSENLEPKSVLLESQNRIQSMAYVHESLYGRMSVSDEFFPEYVSKLVESLLRSYGFDHNDIGIDLRCESIPVKQNAFIPIGLILNELVTNTLKHAFADRSSSEPKRLGISFYREDSWIHLEVSDNGGGKENRKDALDTMGLELVDLLAKQLKGTVTDIPCPKGTATRVRFPMLS</sequence>
<evidence type="ECO:0000256" key="9">
    <source>
        <dbReference type="SAM" id="Phobius"/>
    </source>
</evidence>
<evidence type="ECO:0000256" key="3">
    <source>
        <dbReference type="ARBA" id="ARBA00022553"/>
    </source>
</evidence>
<dbReference type="InterPro" id="IPR013655">
    <property type="entry name" value="PAS_fold_3"/>
</dbReference>
<proteinExistence type="predicted"/>
<dbReference type="Gene3D" id="3.30.450.20">
    <property type="entry name" value="PAS domain"/>
    <property type="match status" value="2"/>
</dbReference>
<keyword evidence="9" id="KW-0472">Membrane</keyword>
<dbReference type="PROSITE" id="PS50113">
    <property type="entry name" value="PAC"/>
    <property type="match status" value="2"/>
</dbReference>
<dbReference type="InterPro" id="IPR000700">
    <property type="entry name" value="PAS-assoc_C"/>
</dbReference>
<dbReference type="OrthoDB" id="344644at2"/>
<comment type="caution">
    <text evidence="12">The sequence shown here is derived from an EMBL/GenBank/DDBJ whole genome shotgun (WGS) entry which is preliminary data.</text>
</comment>
<dbReference type="SMART" id="SM00091">
    <property type="entry name" value="PAS"/>
    <property type="match status" value="2"/>
</dbReference>
<dbReference type="InterPro" id="IPR001610">
    <property type="entry name" value="PAC"/>
</dbReference>
<keyword evidence="6" id="KW-0418">Kinase</keyword>
<dbReference type="RefSeq" id="WP_135768160.1">
    <property type="nucleotide sequence ID" value="NZ_RQET01000007.1"/>
</dbReference>
<reference evidence="12" key="1">
    <citation type="journal article" date="2019" name="PLoS Negl. Trop. Dis.">
        <title>Revisiting the worldwide diversity of Leptospira species in the environment.</title>
        <authorList>
            <person name="Vincent A.T."/>
            <person name="Schiettekatte O."/>
            <person name="Bourhy P."/>
            <person name="Veyrier F.J."/>
            <person name="Picardeau M."/>
        </authorList>
    </citation>
    <scope>NUCLEOTIDE SEQUENCE [LARGE SCALE GENOMIC DNA]</scope>
    <source>
        <strain evidence="12">SSW15</strain>
    </source>
</reference>
<dbReference type="PANTHER" id="PTHR41523:SF8">
    <property type="entry name" value="ETHYLENE RESPONSE SENSOR PROTEIN"/>
    <property type="match status" value="1"/>
</dbReference>
<dbReference type="EMBL" id="RQET01000007">
    <property type="protein sequence ID" value="TGK10274.1"/>
    <property type="molecule type" value="Genomic_DNA"/>
</dbReference>
<dbReference type="Pfam" id="PF08447">
    <property type="entry name" value="PAS_3"/>
    <property type="match status" value="1"/>
</dbReference>
<evidence type="ECO:0000256" key="2">
    <source>
        <dbReference type="ARBA" id="ARBA00012438"/>
    </source>
</evidence>
<evidence type="ECO:0000313" key="12">
    <source>
        <dbReference type="EMBL" id="TGK10274.1"/>
    </source>
</evidence>
<feature type="transmembrane region" description="Helical" evidence="9">
    <location>
        <begin position="151"/>
        <end position="169"/>
    </location>
</feature>
<dbReference type="InterPro" id="IPR013767">
    <property type="entry name" value="PAS_fold"/>
</dbReference>
<gene>
    <name evidence="12" type="ORF">EHO60_10575</name>
</gene>
<dbReference type="GO" id="GO:0005524">
    <property type="term" value="F:ATP binding"/>
    <property type="evidence" value="ECO:0007669"/>
    <property type="project" value="UniProtKB-KW"/>
</dbReference>
<dbReference type="EC" id="2.7.13.3" evidence="2"/>
<keyword evidence="5" id="KW-0547">Nucleotide-binding</keyword>
<dbReference type="InterPro" id="IPR000014">
    <property type="entry name" value="PAS"/>
</dbReference>
<keyword evidence="9" id="KW-0812">Transmembrane</keyword>
<feature type="domain" description="PAC" evidence="11">
    <location>
        <begin position="412"/>
        <end position="464"/>
    </location>
</feature>
<dbReference type="InterPro" id="IPR036890">
    <property type="entry name" value="HATPase_C_sf"/>
</dbReference>
<keyword evidence="3" id="KW-0597">Phosphoprotein</keyword>
<dbReference type="PROSITE" id="PS50112">
    <property type="entry name" value="PAS"/>
    <property type="match status" value="2"/>
</dbReference>
<protein>
    <recommendedName>
        <fullName evidence="2">histidine kinase</fullName>
        <ecNumber evidence="2">2.7.13.3</ecNumber>
    </recommendedName>
</protein>
<evidence type="ECO:0000256" key="5">
    <source>
        <dbReference type="ARBA" id="ARBA00022741"/>
    </source>
</evidence>
<keyword evidence="4" id="KW-0808">Transferase</keyword>
<evidence type="ECO:0000256" key="4">
    <source>
        <dbReference type="ARBA" id="ARBA00022679"/>
    </source>
</evidence>
<dbReference type="CDD" id="cd00130">
    <property type="entry name" value="PAS"/>
    <property type="match status" value="2"/>
</dbReference>
<evidence type="ECO:0000256" key="1">
    <source>
        <dbReference type="ARBA" id="ARBA00000085"/>
    </source>
</evidence>
<evidence type="ECO:0000259" key="10">
    <source>
        <dbReference type="PROSITE" id="PS50112"/>
    </source>
</evidence>
<dbReference type="InterPro" id="IPR011495">
    <property type="entry name" value="Sig_transdc_His_kin_sub2_dim/P"/>
</dbReference>
<evidence type="ECO:0000259" key="11">
    <source>
        <dbReference type="PROSITE" id="PS50113"/>
    </source>
</evidence>